<accession>A0A1C1CNE3</accession>
<evidence type="ECO:0000256" key="1">
    <source>
        <dbReference type="ARBA" id="ARBA00009986"/>
    </source>
</evidence>
<dbReference type="OrthoDB" id="310895at2759"/>
<evidence type="ECO:0000313" key="8">
    <source>
        <dbReference type="EMBL" id="OCT49971.1"/>
    </source>
</evidence>
<dbReference type="GO" id="GO:0004029">
    <property type="term" value="F:aldehyde dehydrogenase (NAD+) activity"/>
    <property type="evidence" value="ECO:0007669"/>
    <property type="project" value="UniProtKB-EC"/>
</dbReference>
<feature type="domain" description="Aldehyde dehydrogenase" evidence="7">
    <location>
        <begin position="25"/>
        <end position="475"/>
    </location>
</feature>
<evidence type="ECO:0000256" key="6">
    <source>
        <dbReference type="RuleBase" id="RU003345"/>
    </source>
</evidence>
<name>A0A1C1CNE3_9EURO</name>
<dbReference type="EMBL" id="LGRB01000010">
    <property type="protein sequence ID" value="OCT49971.1"/>
    <property type="molecule type" value="Genomic_DNA"/>
</dbReference>
<dbReference type="VEuPathDB" id="FungiDB:G647_08881"/>
<dbReference type="Pfam" id="PF00171">
    <property type="entry name" value="Aldedh"/>
    <property type="match status" value="1"/>
</dbReference>
<comment type="catalytic activity">
    <reaction evidence="4">
        <text>an aldehyde + NAD(+) + H2O = a carboxylate + NADH + 2 H(+)</text>
        <dbReference type="Rhea" id="RHEA:16185"/>
        <dbReference type="ChEBI" id="CHEBI:15377"/>
        <dbReference type="ChEBI" id="CHEBI:15378"/>
        <dbReference type="ChEBI" id="CHEBI:17478"/>
        <dbReference type="ChEBI" id="CHEBI:29067"/>
        <dbReference type="ChEBI" id="CHEBI:57540"/>
        <dbReference type="ChEBI" id="CHEBI:57945"/>
        <dbReference type="EC" id="1.2.1.3"/>
    </reaction>
</comment>
<keyword evidence="9" id="KW-1185">Reference proteome</keyword>
<dbReference type="InterPro" id="IPR016163">
    <property type="entry name" value="Ald_DH_C"/>
</dbReference>
<dbReference type="Proteomes" id="UP000094526">
    <property type="component" value="Unassembled WGS sequence"/>
</dbReference>
<dbReference type="Gene3D" id="3.40.309.10">
    <property type="entry name" value="Aldehyde Dehydrogenase, Chain A, domain 2"/>
    <property type="match status" value="1"/>
</dbReference>
<evidence type="ECO:0000256" key="3">
    <source>
        <dbReference type="ARBA" id="ARBA00024226"/>
    </source>
</evidence>
<dbReference type="FunFam" id="3.40.605.10:FF:000007">
    <property type="entry name" value="NAD/NADP-dependent betaine aldehyde dehydrogenase"/>
    <property type="match status" value="1"/>
</dbReference>
<dbReference type="InterPro" id="IPR029510">
    <property type="entry name" value="Ald_DH_CS_GLU"/>
</dbReference>
<dbReference type="InterPro" id="IPR044086">
    <property type="entry name" value="LUC3-like"/>
</dbReference>
<evidence type="ECO:0000313" key="9">
    <source>
        <dbReference type="Proteomes" id="UP000094526"/>
    </source>
</evidence>
<dbReference type="VEuPathDB" id="FungiDB:CLCR_07053"/>
<dbReference type="AlphaFoldDB" id="A0A1C1CNE3"/>
<evidence type="ECO:0000259" key="7">
    <source>
        <dbReference type="Pfam" id="PF00171"/>
    </source>
</evidence>
<dbReference type="STRING" id="86049.A0A1C1CNE3"/>
<dbReference type="InterPro" id="IPR015590">
    <property type="entry name" value="Aldehyde_DH_dom"/>
</dbReference>
<dbReference type="eggNOG" id="KOG2450">
    <property type="taxonomic scope" value="Eukaryota"/>
</dbReference>
<dbReference type="PANTHER" id="PTHR11699">
    <property type="entry name" value="ALDEHYDE DEHYDROGENASE-RELATED"/>
    <property type="match status" value="1"/>
</dbReference>
<protein>
    <recommendedName>
        <fullName evidence="3">aldehyde dehydrogenase (NAD(+))</fullName>
        <ecNumber evidence="3">1.2.1.3</ecNumber>
    </recommendedName>
</protein>
<dbReference type="CDD" id="cd07106">
    <property type="entry name" value="ALDH_AldA-AAD23400"/>
    <property type="match status" value="1"/>
</dbReference>
<dbReference type="FunFam" id="3.40.309.10:FF:000009">
    <property type="entry name" value="Aldehyde dehydrogenase A"/>
    <property type="match status" value="1"/>
</dbReference>
<comment type="similarity">
    <text evidence="1 6">Belongs to the aldehyde dehydrogenase family.</text>
</comment>
<keyword evidence="2 6" id="KW-0560">Oxidoreductase</keyword>
<dbReference type="InterPro" id="IPR016161">
    <property type="entry name" value="Ald_DH/histidinol_DH"/>
</dbReference>
<proteinExistence type="inferred from homology"/>
<dbReference type="InterPro" id="IPR016162">
    <property type="entry name" value="Ald_DH_N"/>
</dbReference>
<dbReference type="EC" id="1.2.1.3" evidence="3"/>
<evidence type="ECO:0000256" key="5">
    <source>
        <dbReference type="PROSITE-ProRule" id="PRU10007"/>
    </source>
</evidence>
<feature type="active site" evidence="5">
    <location>
        <position position="251"/>
    </location>
</feature>
<evidence type="ECO:0000256" key="2">
    <source>
        <dbReference type="ARBA" id="ARBA00023002"/>
    </source>
</evidence>
<evidence type="ECO:0000256" key="4">
    <source>
        <dbReference type="ARBA" id="ARBA00049194"/>
    </source>
</evidence>
<sequence>MAPSKLETIDFTTFNNIVAGSPRSSKQKYHGIDPTTKQPNWDVPVATPEDIEDAVAAANKAFAEWKTTTWEYRTERIARFKDAMEAYQEEMIELLLKETGKPRQFGAAEVKGLSQFIQWHVDMKEPKGETYDLEDRTIVNKFVPLGVAAAICPWNFPLLLSLGKVLPAVQMGNAIIVKPSPFTPYTALKMVEIANQVFPPGLVQALGGDDKLGPALVDHPDIHKISFTGSIATGKKVMAAAAKTLKRVTLEMGGNDPSIVLPDADIAKTAPLVAMGAFFNTSQVCVASKRIYVHSSIYDAFLEALVNVAKSLKVGPSNDDGVMLGPIQNSMQYEKVKTFFKDTKEHGYKFALGSGDVPETNGFFINPTIVDNPPDDSFIVQEEPFGPIVPVQKYDDIDEVIRRANNSRAGLGATVFGKDAQKLQEVADKLEAGMVWINSYPAAGPQAQFGGVKESGIGTEFGTLGILAYANVKAITTMKEGATMTRG</sequence>
<comment type="caution">
    <text evidence="8">The sequence shown here is derived from an EMBL/GenBank/DDBJ whole genome shotgun (WGS) entry which is preliminary data.</text>
</comment>
<dbReference type="PROSITE" id="PS00687">
    <property type="entry name" value="ALDEHYDE_DEHYDR_GLU"/>
    <property type="match status" value="1"/>
</dbReference>
<gene>
    <name evidence="8" type="ORF">CLCR_07053</name>
</gene>
<dbReference type="Gene3D" id="3.40.605.10">
    <property type="entry name" value="Aldehyde Dehydrogenase, Chain A, domain 1"/>
    <property type="match status" value="1"/>
</dbReference>
<reference evidence="9" key="1">
    <citation type="submission" date="2015-07" db="EMBL/GenBank/DDBJ databases">
        <authorList>
            <person name="Teixeira M.M."/>
            <person name="Souza R.C."/>
            <person name="Almeida L.G."/>
            <person name="Vicente V.A."/>
            <person name="de Hoog S."/>
            <person name="Bocca A.L."/>
            <person name="de Almeida S.R."/>
            <person name="Vasconcelos A.T."/>
            <person name="Felipe M.S."/>
        </authorList>
    </citation>
    <scope>NUCLEOTIDE SEQUENCE [LARGE SCALE GENOMIC DNA]</scope>
    <source>
        <strain evidence="9">KSF</strain>
    </source>
</reference>
<dbReference type="SUPFAM" id="SSF53720">
    <property type="entry name" value="ALDH-like"/>
    <property type="match status" value="1"/>
</dbReference>
<organism evidence="8 9">
    <name type="scientific">Cladophialophora carrionii</name>
    <dbReference type="NCBI Taxonomy" id="86049"/>
    <lineage>
        <taxon>Eukaryota</taxon>
        <taxon>Fungi</taxon>
        <taxon>Dikarya</taxon>
        <taxon>Ascomycota</taxon>
        <taxon>Pezizomycotina</taxon>
        <taxon>Eurotiomycetes</taxon>
        <taxon>Chaetothyriomycetidae</taxon>
        <taxon>Chaetothyriales</taxon>
        <taxon>Herpotrichiellaceae</taxon>
        <taxon>Cladophialophora</taxon>
    </lineage>
</organism>